<protein>
    <submittedName>
        <fullName evidence="1">Uncharacterized protein</fullName>
    </submittedName>
</protein>
<evidence type="ECO:0000313" key="1">
    <source>
        <dbReference type="EMBL" id="KAE8166157.1"/>
    </source>
</evidence>
<name>A0A5N6V5Z3_ASPTM</name>
<dbReference type="Proteomes" id="UP000326950">
    <property type="component" value="Unassembled WGS sequence"/>
</dbReference>
<dbReference type="EMBL" id="ML738596">
    <property type="protein sequence ID" value="KAE8166157.1"/>
    <property type="molecule type" value="Genomic_DNA"/>
</dbReference>
<accession>A0A5N6V5Z3</accession>
<evidence type="ECO:0000313" key="2">
    <source>
        <dbReference type="Proteomes" id="UP000326950"/>
    </source>
</evidence>
<keyword evidence="2" id="KW-1185">Reference proteome</keyword>
<sequence length="63" mass="7336">MTKIDQLRVRGYSTKYYLVKSPWTVPDDVYARRKRLQGRCDVMTTKNYLLLVPQNSGTDSPDP</sequence>
<gene>
    <name evidence="1" type="ORF">BDV40DRAFT_256896</name>
</gene>
<organism evidence="1 2">
    <name type="scientific">Aspergillus tamarii</name>
    <dbReference type="NCBI Taxonomy" id="41984"/>
    <lineage>
        <taxon>Eukaryota</taxon>
        <taxon>Fungi</taxon>
        <taxon>Dikarya</taxon>
        <taxon>Ascomycota</taxon>
        <taxon>Pezizomycotina</taxon>
        <taxon>Eurotiomycetes</taxon>
        <taxon>Eurotiomycetidae</taxon>
        <taxon>Eurotiales</taxon>
        <taxon>Aspergillaceae</taxon>
        <taxon>Aspergillus</taxon>
        <taxon>Aspergillus subgen. Circumdati</taxon>
    </lineage>
</organism>
<dbReference type="AlphaFoldDB" id="A0A5N6V5Z3"/>
<proteinExistence type="predicted"/>
<reference evidence="1 2" key="1">
    <citation type="submission" date="2019-04" db="EMBL/GenBank/DDBJ databases">
        <title>Friends and foes A comparative genomics study of 23 Aspergillus species from section Flavi.</title>
        <authorList>
            <consortium name="DOE Joint Genome Institute"/>
            <person name="Kjaerbolling I."/>
            <person name="Vesth T."/>
            <person name="Frisvad J.C."/>
            <person name="Nybo J.L."/>
            <person name="Theobald S."/>
            <person name="Kildgaard S."/>
            <person name="Isbrandt T."/>
            <person name="Kuo A."/>
            <person name="Sato A."/>
            <person name="Lyhne E.K."/>
            <person name="Kogle M.E."/>
            <person name="Wiebenga A."/>
            <person name="Kun R.S."/>
            <person name="Lubbers R.J."/>
            <person name="Makela M.R."/>
            <person name="Barry K."/>
            <person name="Chovatia M."/>
            <person name="Clum A."/>
            <person name="Daum C."/>
            <person name="Haridas S."/>
            <person name="He G."/>
            <person name="LaButti K."/>
            <person name="Lipzen A."/>
            <person name="Mondo S."/>
            <person name="Riley R."/>
            <person name="Salamov A."/>
            <person name="Simmons B.A."/>
            <person name="Magnuson J.K."/>
            <person name="Henrissat B."/>
            <person name="Mortensen U.H."/>
            <person name="Larsen T.O."/>
            <person name="Devries R.P."/>
            <person name="Grigoriev I.V."/>
            <person name="Machida M."/>
            <person name="Baker S.E."/>
            <person name="Andersen M.R."/>
        </authorList>
    </citation>
    <scope>NUCLEOTIDE SEQUENCE [LARGE SCALE GENOMIC DNA]</scope>
    <source>
        <strain evidence="1 2">CBS 117626</strain>
    </source>
</reference>